<reference evidence="2 3" key="1">
    <citation type="submission" date="2017-08" db="EMBL/GenBank/DDBJ databases">
        <title>Virgibacillus indicus sp. nov. and Virgibacillus profoundi sp. nov, two moderately halophilic bacteria isolated from marine sediment by using the Microfluidic Streak Plate.</title>
        <authorList>
            <person name="Xu B."/>
            <person name="Hu B."/>
            <person name="Wang J."/>
            <person name="Zhu Y."/>
            <person name="Huang L."/>
            <person name="Du W."/>
            <person name="Huang Y."/>
        </authorList>
    </citation>
    <scope>NUCLEOTIDE SEQUENCE [LARGE SCALE GENOMIC DNA]</scope>
    <source>
        <strain evidence="2 3">IO3-P3-H5</strain>
    </source>
</reference>
<evidence type="ECO:0000313" key="2">
    <source>
        <dbReference type="EMBL" id="PAV30197.1"/>
    </source>
</evidence>
<proteinExistence type="predicted"/>
<sequence length="191" mass="22232">MSKIKNGKLYEEVEFGWGNTIEGVVNLLLEYKIRGKLVYGEFNQHYLYSDTVDMDVAYKAITGKTKTEFDEGQRKSREDVERRDREHEDKIPELEQYWMKRGKEVLAEDKWKLWDEIVPVRLRDLYQGMELGNCLSIVEILGGGQKGDVDTLEVAKKEIDRQNHSGMSYGLVCSMVGEFSDRGKEFVEYVQ</sequence>
<dbReference type="Proteomes" id="UP000218887">
    <property type="component" value="Unassembled WGS sequence"/>
</dbReference>
<keyword evidence="3" id="KW-1185">Reference proteome</keyword>
<feature type="region of interest" description="Disordered" evidence="1">
    <location>
        <begin position="68"/>
        <end position="87"/>
    </location>
</feature>
<accession>A0A2A2IEX8</accession>
<dbReference type="AlphaFoldDB" id="A0A2A2IEX8"/>
<evidence type="ECO:0000256" key="1">
    <source>
        <dbReference type="SAM" id="MobiDB-lite"/>
    </source>
</evidence>
<comment type="caution">
    <text evidence="2">The sequence shown here is derived from an EMBL/GenBank/DDBJ whole genome shotgun (WGS) entry which is preliminary data.</text>
</comment>
<name>A0A2A2IEX8_9BACI</name>
<dbReference type="EMBL" id="NPOA01000004">
    <property type="protein sequence ID" value="PAV30197.1"/>
    <property type="molecule type" value="Genomic_DNA"/>
</dbReference>
<dbReference type="RefSeq" id="WP_095654799.1">
    <property type="nucleotide sequence ID" value="NZ_NPOA01000004.1"/>
</dbReference>
<evidence type="ECO:0000313" key="3">
    <source>
        <dbReference type="Proteomes" id="UP000218887"/>
    </source>
</evidence>
<gene>
    <name evidence="2" type="ORF">CIL05_06950</name>
</gene>
<dbReference type="OrthoDB" id="2678087at2"/>
<protein>
    <submittedName>
        <fullName evidence="2">Uncharacterized protein</fullName>
    </submittedName>
</protein>
<organism evidence="2 3">
    <name type="scientific">Virgibacillus profundi</name>
    <dbReference type="NCBI Taxonomy" id="2024555"/>
    <lineage>
        <taxon>Bacteria</taxon>
        <taxon>Bacillati</taxon>
        <taxon>Bacillota</taxon>
        <taxon>Bacilli</taxon>
        <taxon>Bacillales</taxon>
        <taxon>Bacillaceae</taxon>
        <taxon>Virgibacillus</taxon>
    </lineage>
</organism>